<dbReference type="InterPro" id="IPR043869">
    <property type="entry name" value="DUF5829"/>
</dbReference>
<sequence>MKWLLFCFFYSISLLTNGQSKTDANTIFVCIPKEDYAALFSNSFIKDTLFVCKENTTKTNKDEYTGKYYIGEFATLEFFQPNGNKKFGDNLQDFGIEFKARKIGYLDSIQKQKKDTKLVLEKTYLDSGNTSDLWYSAVKTTGNKSNSEISIIEYSADYLKMLGFTEEQLLLSISPAEFNKIVYGTSKYPRKFQSITTISIEVNTQGWHYLKKVAATLGYTLHQDYLQCDGFQIYYTKNKKLPKTLLKEITVQLNQNFSNRIIPISANLSISISKDTAKLLFQS</sequence>
<evidence type="ECO:0000313" key="2">
    <source>
        <dbReference type="Proteomes" id="UP001500141"/>
    </source>
</evidence>
<proteinExistence type="predicted"/>
<name>A0ABP8ZYM4_9FLAO</name>
<accession>A0ABP8ZYM4</accession>
<evidence type="ECO:0000313" key="1">
    <source>
        <dbReference type="EMBL" id="GAA4770030.1"/>
    </source>
</evidence>
<keyword evidence="2" id="KW-1185">Reference proteome</keyword>
<dbReference type="EMBL" id="BAABIP010000017">
    <property type="protein sequence ID" value="GAA4770030.1"/>
    <property type="molecule type" value="Genomic_DNA"/>
</dbReference>
<organism evidence="1 2">
    <name type="scientific">Flavobacterium hankyongi</name>
    <dbReference type="NCBI Taxonomy" id="1176532"/>
    <lineage>
        <taxon>Bacteria</taxon>
        <taxon>Pseudomonadati</taxon>
        <taxon>Bacteroidota</taxon>
        <taxon>Flavobacteriia</taxon>
        <taxon>Flavobacteriales</taxon>
        <taxon>Flavobacteriaceae</taxon>
        <taxon>Flavobacterium</taxon>
    </lineage>
</organism>
<comment type="caution">
    <text evidence="1">The sequence shown here is derived from an EMBL/GenBank/DDBJ whole genome shotgun (WGS) entry which is preliminary data.</text>
</comment>
<gene>
    <name evidence="1" type="ORF">GCM10023230_20160</name>
</gene>
<reference evidence="2" key="1">
    <citation type="journal article" date="2019" name="Int. J. Syst. Evol. Microbiol.">
        <title>The Global Catalogue of Microorganisms (GCM) 10K type strain sequencing project: providing services to taxonomists for standard genome sequencing and annotation.</title>
        <authorList>
            <consortium name="The Broad Institute Genomics Platform"/>
            <consortium name="The Broad Institute Genome Sequencing Center for Infectious Disease"/>
            <person name="Wu L."/>
            <person name="Ma J."/>
        </authorList>
    </citation>
    <scope>NUCLEOTIDE SEQUENCE [LARGE SCALE GENOMIC DNA]</scope>
    <source>
        <strain evidence="2">JCM 18198</strain>
    </source>
</reference>
<dbReference type="RefSeq" id="WP_264542309.1">
    <property type="nucleotide sequence ID" value="NZ_BAABIP010000017.1"/>
</dbReference>
<dbReference type="Proteomes" id="UP001500141">
    <property type="component" value="Unassembled WGS sequence"/>
</dbReference>
<dbReference type="Pfam" id="PF19147">
    <property type="entry name" value="DUF5829"/>
    <property type="match status" value="1"/>
</dbReference>
<protein>
    <submittedName>
        <fullName evidence="1">Uncharacterized protein</fullName>
    </submittedName>
</protein>